<proteinExistence type="predicted"/>
<organism evidence="1 2">
    <name type="scientific">Chitinophaga jiangningensis</name>
    <dbReference type="NCBI Taxonomy" id="1419482"/>
    <lineage>
        <taxon>Bacteria</taxon>
        <taxon>Pseudomonadati</taxon>
        <taxon>Bacteroidota</taxon>
        <taxon>Chitinophagia</taxon>
        <taxon>Chitinophagales</taxon>
        <taxon>Chitinophagaceae</taxon>
        <taxon>Chitinophaga</taxon>
    </lineage>
</organism>
<sequence>MLTFLTMYLLRLYYPRWKEQWRYYFGNTSKGNYGRWVTATDWAGQKGFSFGYS</sequence>
<evidence type="ECO:0000313" key="2">
    <source>
        <dbReference type="Proteomes" id="UP000184420"/>
    </source>
</evidence>
<reference evidence="1 2" key="1">
    <citation type="submission" date="2016-11" db="EMBL/GenBank/DDBJ databases">
        <authorList>
            <person name="Jaros S."/>
            <person name="Januszkiewicz K."/>
            <person name="Wedrychowicz H."/>
        </authorList>
    </citation>
    <scope>NUCLEOTIDE SEQUENCE [LARGE SCALE GENOMIC DNA]</scope>
    <source>
        <strain evidence="1 2">DSM 27406</strain>
    </source>
</reference>
<keyword evidence="2" id="KW-1185">Reference proteome</keyword>
<protein>
    <submittedName>
        <fullName evidence="1">Uncharacterized protein</fullName>
    </submittedName>
</protein>
<gene>
    <name evidence="1" type="ORF">SAMN05444266_101463</name>
</gene>
<accession>A0A1M6W2T3</accession>
<evidence type="ECO:0000313" key="1">
    <source>
        <dbReference type="EMBL" id="SHK88092.1"/>
    </source>
</evidence>
<dbReference type="EMBL" id="FRBL01000001">
    <property type="protein sequence ID" value="SHK88092.1"/>
    <property type="molecule type" value="Genomic_DNA"/>
</dbReference>
<dbReference type="Proteomes" id="UP000184420">
    <property type="component" value="Unassembled WGS sequence"/>
</dbReference>
<dbReference type="AlphaFoldDB" id="A0A1M6W2T3"/>
<name>A0A1M6W2T3_9BACT</name>